<organism evidence="3 4">
    <name type="scientific">Xenorhabdus bovienii str. kraussei Becker Underwood</name>
    <dbReference type="NCBI Taxonomy" id="1398204"/>
    <lineage>
        <taxon>Bacteria</taxon>
        <taxon>Pseudomonadati</taxon>
        <taxon>Pseudomonadota</taxon>
        <taxon>Gammaproteobacteria</taxon>
        <taxon>Enterobacterales</taxon>
        <taxon>Morganellaceae</taxon>
        <taxon>Xenorhabdus</taxon>
    </lineage>
</organism>
<gene>
    <name evidence="3" type="ORF">XBKB1_2440001</name>
</gene>
<dbReference type="InterPro" id="IPR036380">
    <property type="entry name" value="Isochorismatase-like_sf"/>
</dbReference>
<sequence length="164" mass="18355">MKKALIVVDAQNDYLTNGRYPLWNIDKTVENIQKKVMESNNQHDLIVFVQHISPSGSAFFEDRTHGAELISSILELTKNPVIVQKTHADSFDETNLENVLQGNNISEIDIIGMMTQNCILFTAISERAKKYNINIIAECCTSVSPVVHAVAMRGLSRIARINLV</sequence>
<dbReference type="HOGENOM" id="CLU_068979_5_1_6"/>
<proteinExistence type="predicted"/>
<dbReference type="AlphaFoldDB" id="A0A077PTS6"/>
<dbReference type="Pfam" id="PF00857">
    <property type="entry name" value="Isochorismatase"/>
    <property type="match status" value="1"/>
</dbReference>
<dbReference type="SUPFAM" id="SSF52499">
    <property type="entry name" value="Isochorismatase-like hydrolases"/>
    <property type="match status" value="1"/>
</dbReference>
<dbReference type="PANTHER" id="PTHR43540">
    <property type="entry name" value="PEROXYUREIDOACRYLATE/UREIDOACRYLATE AMIDOHYDROLASE-RELATED"/>
    <property type="match status" value="1"/>
</dbReference>
<feature type="domain" description="Isochorismatase-like" evidence="2">
    <location>
        <begin position="4"/>
        <end position="156"/>
    </location>
</feature>
<dbReference type="InterPro" id="IPR050272">
    <property type="entry name" value="Isochorismatase-like_hydrls"/>
</dbReference>
<dbReference type="EMBL" id="CBSZ010000162">
    <property type="protein sequence ID" value="CDH24166.1"/>
    <property type="molecule type" value="Genomic_DNA"/>
</dbReference>
<evidence type="ECO:0000259" key="2">
    <source>
        <dbReference type="Pfam" id="PF00857"/>
    </source>
</evidence>
<evidence type="ECO:0000313" key="3">
    <source>
        <dbReference type="EMBL" id="CDH24166.1"/>
    </source>
</evidence>
<keyword evidence="1" id="KW-0378">Hydrolase</keyword>
<dbReference type="Gene3D" id="3.40.50.850">
    <property type="entry name" value="Isochorismatase-like"/>
    <property type="match status" value="1"/>
</dbReference>
<evidence type="ECO:0000313" key="4">
    <source>
        <dbReference type="Proteomes" id="UP000028493"/>
    </source>
</evidence>
<name>A0A077PTS6_XENBV</name>
<dbReference type="GO" id="GO:0016787">
    <property type="term" value="F:hydrolase activity"/>
    <property type="evidence" value="ECO:0007669"/>
    <property type="project" value="UniProtKB-KW"/>
</dbReference>
<accession>A0A077PTS6</accession>
<dbReference type="PANTHER" id="PTHR43540:SF15">
    <property type="entry name" value="BLR5631 PROTEIN"/>
    <property type="match status" value="1"/>
</dbReference>
<dbReference type="Proteomes" id="UP000028493">
    <property type="component" value="Unassembled WGS sequence"/>
</dbReference>
<evidence type="ECO:0000256" key="1">
    <source>
        <dbReference type="ARBA" id="ARBA00022801"/>
    </source>
</evidence>
<dbReference type="RefSeq" id="WP_038196559.1">
    <property type="nucleotide sequence ID" value="NZ_CAWLXS010000238.1"/>
</dbReference>
<dbReference type="InterPro" id="IPR000868">
    <property type="entry name" value="Isochorismatase-like_dom"/>
</dbReference>
<reference evidence="3" key="1">
    <citation type="submission" date="2013-07" db="EMBL/GenBank/DDBJ databases">
        <title>Sub-species coevolution in mutualistic symbiosis.</title>
        <authorList>
            <person name="Murfin K."/>
            <person name="Klassen J."/>
            <person name="Lee M."/>
            <person name="Forst S."/>
            <person name="Stock P."/>
            <person name="Goodrich-Blair H."/>
        </authorList>
    </citation>
    <scope>NUCLEOTIDE SEQUENCE [LARGE SCALE GENOMIC DNA]</scope>
    <source>
        <strain evidence="3">Kraussei Becker Underwood</strain>
    </source>
</reference>
<protein>
    <submittedName>
        <fullName evidence="3">Isochorismatase family protein</fullName>
    </submittedName>
</protein>
<comment type="caution">
    <text evidence="3">The sequence shown here is derived from an EMBL/GenBank/DDBJ whole genome shotgun (WGS) entry which is preliminary data.</text>
</comment>